<dbReference type="EMBL" id="PDYG01000018">
    <property type="protein sequence ID" value="PHU38040.1"/>
    <property type="molecule type" value="Genomic_DNA"/>
</dbReference>
<evidence type="ECO:0000313" key="6">
    <source>
        <dbReference type="Proteomes" id="UP000224563"/>
    </source>
</evidence>
<feature type="region of interest" description="Disordered" evidence="4">
    <location>
        <begin position="104"/>
        <end position="145"/>
    </location>
</feature>
<feature type="compositionally biased region" description="Low complexity" evidence="4">
    <location>
        <begin position="108"/>
        <end position="122"/>
    </location>
</feature>
<accession>A0A2G3E4F3</accession>
<dbReference type="Pfam" id="PF00436">
    <property type="entry name" value="SSB"/>
    <property type="match status" value="1"/>
</dbReference>
<comment type="caution">
    <text evidence="5">The sequence shown here is derived from an EMBL/GenBank/DDBJ whole genome shotgun (WGS) entry which is preliminary data.</text>
</comment>
<dbReference type="RefSeq" id="WP_031543988.1">
    <property type="nucleotide sequence ID" value="NZ_JANSWH010000070.1"/>
</dbReference>
<dbReference type="PANTHER" id="PTHR10302:SF27">
    <property type="entry name" value="SINGLE-STRANDED DNA-BINDING PROTEIN"/>
    <property type="match status" value="1"/>
</dbReference>
<dbReference type="InterPro" id="IPR011344">
    <property type="entry name" value="ssDNA-bd"/>
</dbReference>
<reference evidence="5 6" key="2">
    <citation type="submission" date="2017-10" db="EMBL/GenBank/DDBJ databases">
        <authorList>
            <person name="Banno H."/>
            <person name="Chua N.-H."/>
        </authorList>
    </citation>
    <scope>NUCLEOTIDE SEQUENCE [LARGE SCALE GENOMIC DNA]</scope>
    <source>
        <strain evidence="5 6">JK623</strain>
    </source>
</reference>
<dbReference type="Gene3D" id="2.40.50.140">
    <property type="entry name" value="Nucleic acid-binding proteins"/>
    <property type="match status" value="1"/>
</dbReference>
<sequence length="145" mass="15909">MNKVILMGRLTRDAEIRYSQGDNARAIARFSLAVDRRFQRQGEEAQTDFINCVAFGKTAEFLERFGHKGTKFVLEGRIQTGSYTNKDGQKVYTTDVVVENIEFAESKSSSGNNGGFSPAGAPEPSGADSGFMNIPDGIDEEIPFN</sequence>
<dbReference type="PROSITE" id="PS50935">
    <property type="entry name" value="SSB"/>
    <property type="match status" value="1"/>
</dbReference>
<comment type="caution">
    <text evidence="2">Lacks conserved residue(s) required for the propagation of feature annotation.</text>
</comment>
<dbReference type="PANTHER" id="PTHR10302">
    <property type="entry name" value="SINGLE-STRANDED DNA-BINDING PROTEIN"/>
    <property type="match status" value="1"/>
</dbReference>
<evidence type="ECO:0000256" key="4">
    <source>
        <dbReference type="SAM" id="MobiDB-lite"/>
    </source>
</evidence>
<keyword evidence="1 2" id="KW-0238">DNA-binding</keyword>
<dbReference type="InterPro" id="IPR012340">
    <property type="entry name" value="NA-bd_OB-fold"/>
</dbReference>
<evidence type="ECO:0000256" key="3">
    <source>
        <dbReference type="RuleBase" id="RU000524"/>
    </source>
</evidence>
<proteinExistence type="inferred from homology"/>
<dbReference type="HAMAP" id="MF_00984">
    <property type="entry name" value="SSB"/>
    <property type="match status" value="1"/>
</dbReference>
<dbReference type="CDD" id="cd04496">
    <property type="entry name" value="SSB_OBF"/>
    <property type="match status" value="1"/>
</dbReference>
<evidence type="ECO:0000256" key="1">
    <source>
        <dbReference type="ARBA" id="ARBA00023125"/>
    </source>
</evidence>
<evidence type="ECO:0000256" key="2">
    <source>
        <dbReference type="HAMAP-Rule" id="MF_00984"/>
    </source>
</evidence>
<organism evidence="5 6">
    <name type="scientific">Agathobacter ruminis</name>
    <dbReference type="NCBI Taxonomy" id="1712665"/>
    <lineage>
        <taxon>Bacteria</taxon>
        <taxon>Bacillati</taxon>
        <taxon>Bacillota</taxon>
        <taxon>Clostridia</taxon>
        <taxon>Lachnospirales</taxon>
        <taxon>Lachnospiraceae</taxon>
        <taxon>Agathobacter</taxon>
    </lineage>
</organism>
<comment type="subunit">
    <text evidence="2">Homotetramer.</text>
</comment>
<dbReference type="GO" id="GO:0003697">
    <property type="term" value="F:single-stranded DNA binding"/>
    <property type="evidence" value="ECO:0007669"/>
    <property type="project" value="UniProtKB-UniRule"/>
</dbReference>
<reference evidence="5 6" key="1">
    <citation type="submission" date="2017-10" db="EMBL/GenBank/DDBJ databases">
        <title>Resolving the taxonomy of Roseburia spp., Eubacterium rectale and Agathobacter spp. through phylogenomic analysis.</title>
        <authorList>
            <person name="Sheridan P.O."/>
            <person name="Walker A.W."/>
            <person name="Duncan S.H."/>
            <person name="Scott K.P."/>
            <person name="Toole P.W.O."/>
            <person name="Luis P."/>
            <person name="Flint H.J."/>
        </authorList>
    </citation>
    <scope>NUCLEOTIDE SEQUENCE [LARGE SCALE GENOMIC DNA]</scope>
    <source>
        <strain evidence="5 6">JK623</strain>
    </source>
</reference>
<dbReference type="NCBIfam" id="TIGR00621">
    <property type="entry name" value="ssb"/>
    <property type="match status" value="1"/>
</dbReference>
<dbReference type="SUPFAM" id="SSF50249">
    <property type="entry name" value="Nucleic acid-binding proteins"/>
    <property type="match status" value="1"/>
</dbReference>
<name>A0A2G3E4F3_9FIRM</name>
<keyword evidence="6" id="KW-1185">Reference proteome</keyword>
<dbReference type="GO" id="GO:0009295">
    <property type="term" value="C:nucleoid"/>
    <property type="evidence" value="ECO:0007669"/>
    <property type="project" value="TreeGrafter"/>
</dbReference>
<protein>
    <recommendedName>
        <fullName evidence="2 3">Single-stranded DNA-binding protein</fullName>
        <shortName evidence="2">SSB</shortName>
    </recommendedName>
</protein>
<dbReference type="Proteomes" id="UP000224563">
    <property type="component" value="Unassembled WGS sequence"/>
</dbReference>
<dbReference type="GO" id="GO:0006260">
    <property type="term" value="P:DNA replication"/>
    <property type="evidence" value="ECO:0007669"/>
    <property type="project" value="InterPro"/>
</dbReference>
<gene>
    <name evidence="5" type="ORF">CSX02_05020</name>
</gene>
<evidence type="ECO:0000313" key="5">
    <source>
        <dbReference type="EMBL" id="PHU38040.1"/>
    </source>
</evidence>
<dbReference type="InterPro" id="IPR000424">
    <property type="entry name" value="Primosome_PriB/ssb"/>
</dbReference>
<dbReference type="AlphaFoldDB" id="A0A2G3E4F3"/>